<dbReference type="InterPro" id="IPR004860">
    <property type="entry name" value="LAGLIDADG_dom"/>
</dbReference>
<dbReference type="SUPFAM" id="SSF55608">
    <property type="entry name" value="Homing endonucleases"/>
    <property type="match status" value="2"/>
</dbReference>
<dbReference type="Pfam" id="PF14528">
    <property type="entry name" value="LAGLIDADG_3"/>
    <property type="match status" value="2"/>
</dbReference>
<keyword evidence="2" id="KW-0540">Nuclease</keyword>
<evidence type="ECO:0000313" key="3">
    <source>
        <dbReference type="Proteomes" id="UP000532769"/>
    </source>
</evidence>
<dbReference type="Gene3D" id="1.10.10.60">
    <property type="entry name" value="Homeodomain-like"/>
    <property type="match status" value="1"/>
</dbReference>
<dbReference type="PRINTS" id="PR00379">
    <property type="entry name" value="INTEIN"/>
</dbReference>
<dbReference type="Proteomes" id="UP000532769">
    <property type="component" value="Unassembled WGS sequence"/>
</dbReference>
<dbReference type="InterPro" id="IPR004042">
    <property type="entry name" value="Intein_endonuc_central"/>
</dbReference>
<dbReference type="RefSeq" id="WP_166909028.1">
    <property type="nucleotide sequence ID" value="NZ_JAASRS010000001.1"/>
</dbReference>
<dbReference type="GO" id="GO:0004519">
    <property type="term" value="F:endonuclease activity"/>
    <property type="evidence" value="ECO:0007669"/>
    <property type="project" value="UniProtKB-KW"/>
</dbReference>
<feature type="domain" description="DOD-type homing endonuclease" evidence="1">
    <location>
        <begin position="77"/>
        <end position="206"/>
    </location>
</feature>
<gene>
    <name evidence="2" type="ORF">BDD39_001150</name>
</gene>
<sequence length="326" mass="38564">MTRKNIKRTLEIDEIIKLYLEGASTTEIAKLSNVSPRYIRMILSDYNVEKRPFGSWKRQYKLNEDYFKTWSKNMAYILGFFIADGFISNDFQTIGFAQKEKYILEQIRDELGSNQPLYQNKQTGIYMLYLNSKIMKKDLMEIHGITTNKSLDAKFPYVPDMYLNHFIRGYFDGDGNINSHGYVVSFVGGSLDFMTVLEHHLKARGFDVYLTKKGKHIRLYMSGRKTIKEFYDWIYHDKGLYLKRKFEAFPDKNMDAETLQNAKFKKTKQAVAARKKAFIDEYRKSYCVHQACETVGITLGTYYTWLKRDKSFSEEFYKIKEEREVK</sequence>
<dbReference type="InterPro" id="IPR027434">
    <property type="entry name" value="Homing_endonucl"/>
</dbReference>
<keyword evidence="3" id="KW-1185">Reference proteome</keyword>
<dbReference type="PROSITE" id="PS50819">
    <property type="entry name" value="INTEIN_ENDONUCLEASE"/>
    <property type="match status" value="1"/>
</dbReference>
<proteinExistence type="predicted"/>
<dbReference type="InterPro" id="IPR006142">
    <property type="entry name" value="INTEIN"/>
</dbReference>
<protein>
    <submittedName>
        <fullName evidence="2">Intein-encoded DNA endonuclease-like protein</fullName>
    </submittedName>
</protein>
<keyword evidence="2" id="KW-0255">Endonuclease</keyword>
<dbReference type="Gene3D" id="3.10.28.10">
    <property type="entry name" value="Homing endonucleases"/>
    <property type="match status" value="1"/>
</dbReference>
<keyword evidence="2" id="KW-0378">Hydrolase</keyword>
<accession>A0A846MEN0</accession>
<dbReference type="AlphaFoldDB" id="A0A846MEN0"/>
<evidence type="ECO:0000313" key="2">
    <source>
        <dbReference type="EMBL" id="NIK14640.1"/>
    </source>
</evidence>
<name>A0A846MEN0_9BACL</name>
<dbReference type="EMBL" id="JAASRS010000001">
    <property type="protein sequence ID" value="NIK14640.1"/>
    <property type="molecule type" value="Genomic_DNA"/>
</dbReference>
<reference evidence="2 3" key="1">
    <citation type="submission" date="2020-03" db="EMBL/GenBank/DDBJ databases">
        <title>Genomic Encyclopedia of Archaeal and Bacterial Type Strains, Phase II (KMG-II): from individual species to whole genera.</title>
        <authorList>
            <person name="Goeker M."/>
        </authorList>
    </citation>
    <scope>NUCLEOTIDE SEQUENCE [LARGE SCALE GENOMIC DNA]</scope>
    <source>
        <strain evidence="2 3">DSM 4749</strain>
    </source>
</reference>
<organism evidence="2 3">
    <name type="scientific">Saccharococcus thermophilus</name>
    <dbReference type="NCBI Taxonomy" id="29396"/>
    <lineage>
        <taxon>Bacteria</taxon>
        <taxon>Bacillati</taxon>
        <taxon>Bacillota</taxon>
        <taxon>Bacilli</taxon>
        <taxon>Bacillales</taxon>
        <taxon>Anoxybacillaceae</taxon>
        <taxon>Saccharococcus</taxon>
    </lineage>
</organism>
<evidence type="ECO:0000259" key="1">
    <source>
        <dbReference type="PROSITE" id="PS50819"/>
    </source>
</evidence>
<dbReference type="GO" id="GO:0016539">
    <property type="term" value="P:intein-mediated protein splicing"/>
    <property type="evidence" value="ECO:0007669"/>
    <property type="project" value="InterPro"/>
</dbReference>
<comment type="caution">
    <text evidence="2">The sequence shown here is derived from an EMBL/GenBank/DDBJ whole genome shotgun (WGS) entry which is preliminary data.</text>
</comment>